<dbReference type="InterPro" id="IPR014016">
    <property type="entry name" value="UvrD-like_ATP-bd"/>
</dbReference>
<keyword evidence="3 5" id="KW-0347">Helicase</keyword>
<feature type="binding site" evidence="5">
    <location>
        <begin position="232"/>
        <end position="239"/>
    </location>
    <ligand>
        <name>ATP</name>
        <dbReference type="ChEBI" id="CHEBI:30616"/>
    </ligand>
</feature>
<dbReference type="Gene3D" id="1.10.10.160">
    <property type="match status" value="1"/>
</dbReference>
<evidence type="ECO:0000313" key="8">
    <source>
        <dbReference type="Proteomes" id="UP000831880"/>
    </source>
</evidence>
<dbReference type="NCBIfam" id="NF041464">
    <property type="entry name" value="HelD_BACSU"/>
    <property type="match status" value="1"/>
</dbReference>
<dbReference type="PANTHER" id="PTHR11070">
    <property type="entry name" value="UVRD / RECB / PCRA DNA HELICASE FAMILY MEMBER"/>
    <property type="match status" value="1"/>
</dbReference>
<dbReference type="Gene3D" id="3.40.50.300">
    <property type="entry name" value="P-loop containing nucleotide triphosphate hydrolases"/>
    <property type="match status" value="3"/>
</dbReference>
<evidence type="ECO:0000313" key="7">
    <source>
        <dbReference type="EMBL" id="UOQ95236.1"/>
    </source>
</evidence>
<dbReference type="SUPFAM" id="SSF52540">
    <property type="entry name" value="P-loop containing nucleoside triphosphate hydrolases"/>
    <property type="match status" value="1"/>
</dbReference>
<keyword evidence="8" id="KW-1185">Reference proteome</keyword>
<dbReference type="InterPro" id="IPR013986">
    <property type="entry name" value="DExx_box_DNA_helicase_dom_sf"/>
</dbReference>
<protein>
    <submittedName>
        <fullName evidence="7">AAA family ATPase</fullName>
    </submittedName>
</protein>
<dbReference type="EMBL" id="CP095074">
    <property type="protein sequence ID" value="UOQ95236.1"/>
    <property type="molecule type" value="Genomic_DNA"/>
</dbReference>
<sequence>MTHVDNEWDVEQQRIAEVRKVIEAKKNQLLRSADSLKGDIIDLRKKFWDDVTVNFDEVDDAVETYASIKQQSELLSERERSHGQYYRSKKLLDRMEDSPYFGRIDFTEDGVAKEAIYIGISSLMNKAEDHFLVYDWRAPVSSMYYDFEPGSAYYETPEGTIEGAIDLKRQFVTENGMLKGMFNTGITIGDSLLQKVLGDQASSQMKSIVATIQKEQNAIIRNESSQLLLVQGVAGSGKTSAAMQRVAYLLYRYRKQMNADQILLFSPNQMFSSYVASVLPELGEEPMQQSTFQEYVSKRLDDEFDLQTPFEQLESSLAAKGSGEESHEKEAVDFKSSASFKMMIDNYLKQLSTHGMRFRNVKFRGEVRIPAERIEEFFYQLDSAMSMANKVDLVKDWLFNQLKHVEREERAKDWPEEEAALLSKEDYLKAFQKLEQNHNFNEETFNDFEKEEKLLKKIIVRRRMASLRKKIANYKFIQMEKVYEGLFNESFPQVKMQPKSWSQISQHTIQNVQKRYLPVEDQTPYLYLQDQLEGRKVNTSIRYVFMDEAQDYSVFQYLYIKEMFPSAQFTLLGDKHQAIYTHNLGGMTILDKQVHNGEAKKMELSRSYRSTRPIVEFTKHLLVDGASIEAFNRDGHLPRLWKVTELEEVKERIIEVIQDRQREGHETIAILCYTLEESKQAYQLVGKQLSATLIYKETQPFQSGVLILPVYFAKGIEFDSVLVYNATRQGYQDDEGRLMLYTACTRAMHELDVLYNEKENSILSEIPKGLYI</sequence>
<feature type="domain" description="UvrD-like helicase ATP-binding" evidence="6">
    <location>
        <begin position="211"/>
        <end position="611"/>
    </location>
</feature>
<dbReference type="PANTHER" id="PTHR11070:SF17">
    <property type="entry name" value="DNA HELICASE IV"/>
    <property type="match status" value="1"/>
</dbReference>
<evidence type="ECO:0000259" key="6">
    <source>
        <dbReference type="PROSITE" id="PS51198"/>
    </source>
</evidence>
<evidence type="ECO:0000256" key="1">
    <source>
        <dbReference type="ARBA" id="ARBA00022741"/>
    </source>
</evidence>
<name>A0ABY4H4K2_9BACI</name>
<evidence type="ECO:0000256" key="5">
    <source>
        <dbReference type="PROSITE-ProRule" id="PRU00560"/>
    </source>
</evidence>
<dbReference type="InterPro" id="IPR027417">
    <property type="entry name" value="P-loop_NTPase"/>
</dbReference>
<keyword evidence="2 5" id="KW-0378">Hydrolase</keyword>
<keyword evidence="4 5" id="KW-0067">ATP-binding</keyword>
<organism evidence="7 8">
    <name type="scientific">Halobacillus shinanisalinarum</name>
    <dbReference type="NCBI Taxonomy" id="2932258"/>
    <lineage>
        <taxon>Bacteria</taxon>
        <taxon>Bacillati</taxon>
        <taxon>Bacillota</taxon>
        <taxon>Bacilli</taxon>
        <taxon>Bacillales</taxon>
        <taxon>Bacillaceae</taxon>
        <taxon>Halobacillus</taxon>
    </lineage>
</organism>
<dbReference type="Proteomes" id="UP000831880">
    <property type="component" value="Chromosome"/>
</dbReference>
<reference evidence="7 8" key="1">
    <citation type="submission" date="2022-04" db="EMBL/GenBank/DDBJ databases">
        <title>Halobacillus sp. isolated from saltern.</title>
        <authorList>
            <person name="Won M."/>
            <person name="Lee C.-M."/>
            <person name="Woen H.-Y."/>
            <person name="Kwon S.-W."/>
        </authorList>
    </citation>
    <scope>NUCLEOTIDE SEQUENCE [LARGE SCALE GENOMIC DNA]</scope>
    <source>
        <strain evidence="7 8">SSTM10-2</strain>
    </source>
</reference>
<dbReference type="InterPro" id="IPR000212">
    <property type="entry name" value="DNA_helicase_UvrD/REP"/>
</dbReference>
<evidence type="ECO:0000256" key="3">
    <source>
        <dbReference type="ARBA" id="ARBA00022806"/>
    </source>
</evidence>
<gene>
    <name evidence="7" type="ORF">MUO14_10070</name>
</gene>
<proteinExistence type="predicted"/>
<evidence type="ECO:0000256" key="2">
    <source>
        <dbReference type="ARBA" id="ARBA00022801"/>
    </source>
</evidence>
<dbReference type="RefSeq" id="WP_244755089.1">
    <property type="nucleotide sequence ID" value="NZ_CP095074.1"/>
</dbReference>
<accession>A0ABY4H4K2</accession>
<dbReference type="PROSITE" id="PS51198">
    <property type="entry name" value="UVRD_HELICASE_ATP_BIND"/>
    <property type="match status" value="1"/>
</dbReference>
<keyword evidence="1 5" id="KW-0547">Nucleotide-binding</keyword>
<dbReference type="Pfam" id="PF00580">
    <property type="entry name" value="UvrD-helicase"/>
    <property type="match status" value="1"/>
</dbReference>
<evidence type="ECO:0000256" key="4">
    <source>
        <dbReference type="ARBA" id="ARBA00022840"/>
    </source>
</evidence>
<dbReference type="InterPro" id="IPR048228">
    <property type="entry name" value="HelD_bacillota"/>
</dbReference>